<feature type="region of interest" description="Disordered" evidence="1">
    <location>
        <begin position="302"/>
        <end position="338"/>
    </location>
</feature>
<evidence type="ECO:0000259" key="2">
    <source>
        <dbReference type="PROSITE" id="PS50802"/>
    </source>
</evidence>
<dbReference type="InterPro" id="IPR036691">
    <property type="entry name" value="Endo/exonu/phosph_ase_sf"/>
</dbReference>
<dbReference type="InterPro" id="IPR012337">
    <property type="entry name" value="RNaseH-like_sf"/>
</dbReference>
<dbReference type="Pfam" id="PF00078">
    <property type="entry name" value="RVT_1"/>
    <property type="match status" value="1"/>
</dbReference>
<protein>
    <submittedName>
        <fullName evidence="3">Pol protein</fullName>
    </submittedName>
</protein>
<evidence type="ECO:0000313" key="4">
    <source>
        <dbReference type="Proteomes" id="UP000604046"/>
    </source>
</evidence>
<dbReference type="InterPro" id="IPR000477">
    <property type="entry name" value="RT_dom"/>
</dbReference>
<dbReference type="EMBL" id="CAJNDS010002424">
    <property type="protein sequence ID" value="CAE7468667.1"/>
    <property type="molecule type" value="Genomic_DNA"/>
</dbReference>
<reference evidence="3" key="1">
    <citation type="submission" date="2021-02" db="EMBL/GenBank/DDBJ databases">
        <authorList>
            <person name="Dougan E. K."/>
            <person name="Rhodes N."/>
            <person name="Thang M."/>
            <person name="Chan C."/>
        </authorList>
    </citation>
    <scope>NUCLEOTIDE SEQUENCE</scope>
</reference>
<dbReference type="SUPFAM" id="SSF56219">
    <property type="entry name" value="DNase I-like"/>
    <property type="match status" value="1"/>
</dbReference>
<feature type="region of interest" description="Disordered" evidence="1">
    <location>
        <begin position="84"/>
        <end position="124"/>
    </location>
</feature>
<dbReference type="Proteomes" id="UP000604046">
    <property type="component" value="Unassembled WGS sequence"/>
</dbReference>
<keyword evidence="4" id="KW-1185">Reference proteome</keyword>
<dbReference type="Gene3D" id="3.30.420.10">
    <property type="entry name" value="Ribonuclease H-like superfamily/Ribonuclease H"/>
    <property type="match status" value="1"/>
</dbReference>
<gene>
    <name evidence="3" type="primary">Pol</name>
    <name evidence="3" type="ORF">SNAT2548_LOCUS26237</name>
</gene>
<dbReference type="Pfam" id="PF02338">
    <property type="entry name" value="OTU"/>
    <property type="match status" value="1"/>
</dbReference>
<dbReference type="OrthoDB" id="412898at2759"/>
<organism evidence="3 4">
    <name type="scientific">Symbiodinium natans</name>
    <dbReference type="NCBI Taxonomy" id="878477"/>
    <lineage>
        <taxon>Eukaryota</taxon>
        <taxon>Sar</taxon>
        <taxon>Alveolata</taxon>
        <taxon>Dinophyceae</taxon>
        <taxon>Suessiales</taxon>
        <taxon>Symbiodiniaceae</taxon>
        <taxon>Symbiodinium</taxon>
    </lineage>
</organism>
<feature type="region of interest" description="Disordered" evidence="1">
    <location>
        <begin position="751"/>
        <end position="776"/>
    </location>
</feature>
<dbReference type="InterPro" id="IPR043502">
    <property type="entry name" value="DNA/RNA_pol_sf"/>
</dbReference>
<dbReference type="SUPFAM" id="SSF54001">
    <property type="entry name" value="Cysteine proteinases"/>
    <property type="match status" value="1"/>
</dbReference>
<evidence type="ECO:0000256" key="1">
    <source>
        <dbReference type="SAM" id="MobiDB-lite"/>
    </source>
</evidence>
<dbReference type="InterPro" id="IPR036397">
    <property type="entry name" value="RNaseH_sf"/>
</dbReference>
<dbReference type="GO" id="GO:0003676">
    <property type="term" value="F:nucleic acid binding"/>
    <property type="evidence" value="ECO:0007669"/>
    <property type="project" value="InterPro"/>
</dbReference>
<feature type="compositionally biased region" description="Polar residues" evidence="1">
    <location>
        <begin position="302"/>
        <end position="313"/>
    </location>
</feature>
<feature type="domain" description="OTU" evidence="2">
    <location>
        <begin position="116"/>
        <end position="257"/>
    </location>
</feature>
<dbReference type="SUPFAM" id="SSF56672">
    <property type="entry name" value="DNA/RNA polymerases"/>
    <property type="match status" value="1"/>
</dbReference>
<dbReference type="PROSITE" id="PS50802">
    <property type="entry name" value="OTU"/>
    <property type="match status" value="1"/>
</dbReference>
<dbReference type="GO" id="GO:0003824">
    <property type="term" value="F:catalytic activity"/>
    <property type="evidence" value="ECO:0007669"/>
    <property type="project" value="InterPro"/>
</dbReference>
<dbReference type="Pfam" id="PF03372">
    <property type="entry name" value="Exo_endo_phos"/>
    <property type="match status" value="1"/>
</dbReference>
<dbReference type="CDD" id="cd22744">
    <property type="entry name" value="OTU"/>
    <property type="match status" value="1"/>
</dbReference>
<dbReference type="InterPro" id="IPR003323">
    <property type="entry name" value="OTU_dom"/>
</dbReference>
<evidence type="ECO:0000313" key="3">
    <source>
        <dbReference type="EMBL" id="CAE7468667.1"/>
    </source>
</evidence>
<dbReference type="SUPFAM" id="SSF53098">
    <property type="entry name" value="Ribonuclease H-like"/>
    <property type="match status" value="1"/>
</dbReference>
<proteinExistence type="predicted"/>
<accession>A0A812S697</accession>
<dbReference type="InterPro" id="IPR038765">
    <property type="entry name" value="Papain-like_cys_pep_sf"/>
</dbReference>
<sequence>MFRQLQRKGWKNFVFRAACKRGADVDLVPLVVQLSEPGPTPQPFTLWAKVAPPRQVNCKQRQIKGGAIPFFDKTSILDPVQVSTTAPQNHEPPTATAQDDSKEPPPAPKRIRTKGTTLRPQPRDGDCLYHSFSAALKWLTKRKDYEAPHPHELRARMVDHLKRYEDQYRIHWESAGKIGPTGDALDKWETFLSQVSKPGAYAGEAELRALCRIYDVRIIIVPEDANFHVCAYHRKASKKRTAAIFYTDKHFDFLEPDDKSYPSDILDINVDPTGGFLVGGDPAASDGGTVFTKSTAKRSSSSIVASTTWTRPTSPAKRGSTKVSTGPATTKRARPIKSQRGSIMSEVAPVIVAEDPDGERQTSTPTPAQLRMRRIVYNKLPASGLFKCSLCAFVRKANNQAQYSEIRYRHSMQYHNGAGLPGRAKRKQVISKVEAGKSYAWRCNFCDQGILSGVRAQISKGTLKDVKRKHRRAAHPRVTDKVWQKANNCSRQATRILSINRFAAAKCRDDMELIKKGHSKFSWPLAKKHDIPEEMFDSIFTGAESALTVLAMQEVDVGTLASQAVHREWKVLVISFYGFPDDRHATGEALDEIHTAIRLFGGPCIILGDFNLQIDEGRVREMLMDGRLKSLDEDFLFQQLPNTGPTGTRRIDYALSSRCFAASAFRHFPGLGDHVVPVYDIAQITAHGQYVLPQRPPVTRECPKTIECLFQQCWDDTVFQEHLNMERLDNAWANLSRAAEQALCEQPEKGIRRDEAFSPQSAAPKKQRIGAKGHESATLQRLRRLSYRLHQLARNPNDPPLRMRIKKSLTGIRAKGIDIPFQSFDNLELLCPSVDSMVQEFEQQEKSIAISRWRAHTRSNLNAQIAWVKRRADETLDFEKPYQAVQDAPQAPDVNLTIDAESLRAANKAMFGKAPGPDSWLPEHLHRLPETFWNAAARLWNKALALGQLPKRWTESTVTLIPKKTDESRPICLACIMWRCGARVLARCLRPWLMSFVDERSFGGAPGKSVTDAHLKVLQALDDGVSEFIFEDLTAFFDSLTMPVLEPILAHLRAPRQIISIIKAYYLAPMRLFRYKDAVQPAWHKSTAGVMQGCPLSPMLALCVGHIWAQHVASDHAEPLCYVDDRLLWLKPGAHDLSAFRAALDRSSRFDKACGLQCRPSKCAWISKPGSATMARLARDKGYPHMQELPMLGVRLDLTSGNGAPLKLDLHKALHRLRAVKSIGSVASEKSLLIRTLVFSMAFWCAGVAQVDKAGGAKELMGRLRWRATEGGNSIQRVDDQGRPRIFRFGWDNFCILEAWLSEHHRAIAVQECGRIRQSFHRQDPSLARGLDLPQPPARSRFDFSAHRIVHESHGSIALHRAAAASGGSFWYHQPAQRRRRTDHLQEQCMCGLGKPSRPHLTWNCDATSQLRHGFRMPVHRAEERLFATQIDEFPPAPSEVGLASLQQSVAQALHKALSCAKGDPVLVATDGSSKHSISAFAIVIRASPTPVKFAAGHAGEDQTSFQAECQALLALTLAAVRAAERGIQGRIIVLCDCQAAIRHATSIPESLALPLMAASIQGHLRRAALLGVHCEIVWVPSHGKKPSWVGPPGIDVEVCRRLNNDADHEAGSLMERRRSDSERNRWFHTLEQARQWTTGAIRISAMASEQYLQFLTEG</sequence>
<comment type="caution">
    <text evidence="3">The sequence shown here is derived from an EMBL/GenBank/DDBJ whole genome shotgun (WGS) entry which is preliminary data.</text>
</comment>
<name>A0A812S697_9DINO</name>
<dbReference type="PANTHER" id="PTHR19446">
    <property type="entry name" value="REVERSE TRANSCRIPTASES"/>
    <property type="match status" value="1"/>
</dbReference>
<dbReference type="InterPro" id="IPR005135">
    <property type="entry name" value="Endo/exonuclease/phosphatase"/>
</dbReference>
<dbReference type="Gene3D" id="3.90.70.80">
    <property type="match status" value="1"/>
</dbReference>